<dbReference type="PANTHER" id="PTHR45586">
    <property type="entry name" value="TPR REPEAT-CONTAINING PROTEIN PA4667"/>
    <property type="match status" value="1"/>
</dbReference>
<gene>
    <name evidence="5" type="ordered locus">Hoch_4143</name>
</gene>
<dbReference type="SMART" id="SM00028">
    <property type="entry name" value="TPR"/>
    <property type="match status" value="16"/>
</dbReference>
<keyword evidence="2 3" id="KW-0802">TPR repeat</keyword>
<dbReference type="SUPFAM" id="SSF48452">
    <property type="entry name" value="TPR-like"/>
    <property type="match status" value="6"/>
</dbReference>
<feature type="repeat" description="TPR" evidence="3">
    <location>
        <begin position="227"/>
        <end position="260"/>
    </location>
</feature>
<dbReference type="RefSeq" id="WP_012829239.1">
    <property type="nucleotide sequence ID" value="NC_013440.1"/>
</dbReference>
<keyword evidence="6" id="KW-1185">Reference proteome</keyword>
<dbReference type="Pfam" id="PF14559">
    <property type="entry name" value="TPR_19"/>
    <property type="match status" value="1"/>
</dbReference>
<evidence type="ECO:0000313" key="6">
    <source>
        <dbReference type="Proteomes" id="UP000001880"/>
    </source>
</evidence>
<feature type="repeat" description="TPR" evidence="3">
    <location>
        <begin position="2358"/>
        <end position="2391"/>
    </location>
</feature>
<sequence>MSISEDTDQIEIPVDADIAARLEAFRREPSDADAYASLSGILRQAGRLRELAEVHELHAAHLQAAQAATAWTEAARARLSATQRERAEEDLGRALDADPAHEDAAGLLAELYGDAGRQAEAAELFENELAALKAQAEALPERKRAPINTRRGERHRHLAALWERELGRVDRALEHWQRAWHLEPERTDAIEAARNIYASLGDDSMVARLYEAQLEVMRKGGDDKARGQLELALGRIRAREGRMDDAATHLEEALRLLPGLDEALEALAEVYTSAASAERAEHRERACTLLLELGKRRLASASEPADEEAGIAYLRRALGVQPGSRQATDALASALREGERWEDLDHLYEHFLDQQDDKDSPQARAQRIDILGKRAELYDRYLVGRDTLRGLLVELSGLTPPHDEMSQKLRAFYRQEKDWSALAQHIERELPALAQEPMRAAAEMLELATIVREHLGDRDRAAAILHHILREIDPNHQEALARYGDHFRERRDWRGLADLLEFSVDSARKAGAPPPTLARQLEEIAGIAEQRLGDIERAIHTWRRIHELEPQSPRPGEEVRRLESRAKMWASLVGVLEHEAQSAQTPQKRAEALRRIAQVYRERNVNPRRAIALYEEVAGIFPDDHTALKALAELYEREGDQAGLAHTLRRRLDYDVRAMAAQHPGETPSVRDWPTAKRVERLTSLRRLVTMYEGLSDIEGVIYACTGVLDAIPGDRDALERLERALDKSGDVERLEQTLVYHVSAASGPAEKARVLRRLARIAADKQDDLAAMQRWEEVLGTVPNDFEAIETLADLYERHGRWADMARVLERGLLSQRSRAGTNSGIRRMLTQDGGGRYTTGEIRIGTGLILDPKKRLAQLLRYARVVDEKLGDAARSTRAWKEILELSPGHHQALEALARLHEQAGRWRDLVDVLAARIPLVRKDEPELAAQLALQRARLLEERIGAPGEAIKALEEMIREIAPGHLDAHRALRRLYEARGDFEAAVRTAERELYLSRDPDDKLARGLEIGRLCRDQLHDPTRAIQAFERVLYLKGDHEVALVAAVDLYARVEDWPSHVRTLEALVAQASEGQTRADLMTRIAQVTAERLDDRAGAFSWYRRAHEQAPRPQTLAALRRAAEAYELWSELAEVYEGERGRYVNERDEPTNPVAYVAACRELAALAERRLDAPVRAMNVLLDAILVAPLDEGLLSEAERIAAQADQRPLWQILLECQSAALERSSRARRVILHRSRARVLEERLDDPETALEELLKAFAWAPDQLGIRQSLYELAERSGSFTDVIAVESALLERAPSTHARLSILRRKAAVIEDKLHETVRAFRTHLSAFLLQPEDSDTVAHLWRLGRIIGVSYADADRTPRAEPPPAYVHPPEPAQSPRPRPAASGSSAEVPIDDFADAADEFRSNPTQELSVNDLSELMMSPADSDEFAESGRGSTIQLDLDEIVIQEEEEARRRDPTIELRTEDLISALREPSGKRPAPPPLPGVSARARKPPPPPSAAPPANPAPRRGKLPPLPSMPVRAYEGPWDELAAAYDLLPAADKKAKMRWLFRAAEVWENGAGDISRAFNTLARALELGVDDTEPRARLQRVASEHDSWDRLADLYESAAEDAKTADTAVGLLMEVAEIRARQKRSRETEALYRRVLGMRPRDRTARERLEGLYRSEGRWVDLAASLEERTDPRVGIAVPESERPELLRELADIYRRMSRPHDAIDALLRMRDLLPEDVDILRELGELYAQVGRWSKVIESLGRVVEIAEGTDEARSALRRIAEIYERELELPDRAIDAYRQLVAQWSDDTSAYAALDRQLGALGRWAELADILRRRAALTRAPEKRAAILRRRASLLVDRLGAPEEGAAALRHARSLTPDAPGLESELVQALIAAGRTREAASLLDTRVDALTRTAKGVPAPGSGVGDLAALLIRLADAQVSAGDKDAAQASLARALTLVPDHPTALAAQARLVEDERDPRAFAEARLREAEDLEDIDAKVAALMDAGLALRDRLDDIEGARAAFEAVLQVLPYQSEATWALAGLVEQGGDPVQAAQVLESRLEDSSLEPAEAARIHTQLAALARQAGVEAAAESHLDGALRAVPGHLPAIIARADLLGEAERFEDLEAFLREALPRLEDAPAATLAELNRRLAVACEHLGRDDEAYQILLAADKLHRGHLMVKLALGENRYRAKRWREAALHLSALAVHVDAPRYPAEVAEGLYHAAQAEIRSLRPEKARPLYERALDLKPKFTPALHALAELAMESGAYERAAELLLRQAEATEEPSERMRLFEALGDMALETLSDEARALSCYQAAVDAASPLEAKHVALLEKLLRRQEAKGDHRGAARTAELMASFGSDGPSRASRYTSAAENYLAVGEPDKALAAARNAVDADPYDLTAVTVLSELLAKRNEHEEITEVLGRALSKSDDADAYIGPRKALLWDRLAHARRARGDIKGATSAWEHALALAGHSDGAMNARRALLEIWKNEADKRDTLLEFRRVLAMDSMSVKDVVTYARDLCRGRHDDGGRAVLELAQTMGHQFSELDRNFLERRPVVEMAPDDAYRGVLSESLRAEVVLDRSDDDDDGSLLGVVLSTIWEAAPVLWPEIAESLLRNGVADATRVTPPSEVAAVNMFPRITSALGAPATMLYASRAADAPDIQIVCAATPIVVFGPKLQQVEDPAQHNALRFLLGRAAEMLRPENIIAVGMPHEDYLNLLGALLRLYGPPHLHDALPSTITDADARHEYDESLRTALPVKLRERLEILLEDASSRDIDPDRYWSALDRAADRAGLLVCGDIATALSYAGATDMQNRRVTRHLTMTALSPGYLEARAALGVGVR</sequence>
<dbReference type="Pfam" id="PF13176">
    <property type="entry name" value="TPR_7"/>
    <property type="match status" value="2"/>
</dbReference>
<proteinExistence type="predicted"/>
<reference evidence="5 6" key="1">
    <citation type="journal article" date="2010" name="Stand. Genomic Sci.">
        <title>Complete genome sequence of Haliangium ochraceum type strain (SMP-2).</title>
        <authorList>
            <consortium name="US DOE Joint Genome Institute (JGI-PGF)"/>
            <person name="Ivanova N."/>
            <person name="Daum C."/>
            <person name="Lang E."/>
            <person name="Abt B."/>
            <person name="Kopitz M."/>
            <person name="Saunders E."/>
            <person name="Lapidus A."/>
            <person name="Lucas S."/>
            <person name="Glavina Del Rio T."/>
            <person name="Nolan M."/>
            <person name="Tice H."/>
            <person name="Copeland A."/>
            <person name="Cheng J.F."/>
            <person name="Chen F."/>
            <person name="Bruce D."/>
            <person name="Goodwin L."/>
            <person name="Pitluck S."/>
            <person name="Mavromatis K."/>
            <person name="Pati A."/>
            <person name="Mikhailova N."/>
            <person name="Chen A."/>
            <person name="Palaniappan K."/>
            <person name="Land M."/>
            <person name="Hauser L."/>
            <person name="Chang Y.J."/>
            <person name="Jeffries C.D."/>
            <person name="Detter J.C."/>
            <person name="Brettin T."/>
            <person name="Rohde M."/>
            <person name="Goker M."/>
            <person name="Bristow J."/>
            <person name="Markowitz V."/>
            <person name="Eisen J.A."/>
            <person name="Hugenholtz P."/>
            <person name="Kyrpides N.C."/>
            <person name="Klenk H.P."/>
        </authorList>
    </citation>
    <scope>NUCLEOTIDE SEQUENCE [LARGE SCALE GENOMIC DNA]</scope>
    <source>
        <strain evidence="6">DSM 14365 / CIP 107738 / JCM 11303 / AJ 13395 / SMP-2</strain>
    </source>
</reference>
<feature type="compositionally biased region" description="Pro residues" evidence="4">
    <location>
        <begin position="1362"/>
        <end position="1381"/>
    </location>
</feature>
<evidence type="ECO:0000256" key="1">
    <source>
        <dbReference type="ARBA" id="ARBA00022737"/>
    </source>
</evidence>
<dbReference type="STRING" id="502025.Hoch_4143"/>
<evidence type="ECO:0000256" key="2">
    <source>
        <dbReference type="ARBA" id="ARBA00022803"/>
    </source>
</evidence>
<feature type="repeat" description="TPR" evidence="3">
    <location>
        <begin position="68"/>
        <end position="101"/>
    </location>
</feature>
<feature type="region of interest" description="Disordered" evidence="4">
    <location>
        <begin position="1469"/>
        <end position="1518"/>
    </location>
</feature>
<dbReference type="InterPro" id="IPR019734">
    <property type="entry name" value="TPR_rpt"/>
</dbReference>
<dbReference type="PANTHER" id="PTHR45586:SF1">
    <property type="entry name" value="LIPOPOLYSACCHARIDE ASSEMBLY PROTEIN B"/>
    <property type="match status" value="1"/>
</dbReference>
<dbReference type="KEGG" id="hoh:Hoch_4143"/>
<dbReference type="InterPro" id="IPR051012">
    <property type="entry name" value="CellSynth/LPSAsmb/PSIAsmb"/>
</dbReference>
<dbReference type="Gene3D" id="1.25.40.10">
    <property type="entry name" value="Tetratricopeptide repeat domain"/>
    <property type="match status" value="11"/>
</dbReference>
<dbReference type="HOGENOM" id="CLU_226708_0_0_7"/>
<evidence type="ECO:0000256" key="3">
    <source>
        <dbReference type="PROSITE-ProRule" id="PRU00339"/>
    </source>
</evidence>
<protein>
    <submittedName>
        <fullName evidence="5">Tetratricopeptide TPR_2 repeat protein</fullName>
    </submittedName>
</protein>
<keyword evidence="1" id="KW-0677">Repeat</keyword>
<evidence type="ECO:0000313" key="5">
    <source>
        <dbReference type="EMBL" id="ACY16641.1"/>
    </source>
</evidence>
<evidence type="ECO:0000256" key="4">
    <source>
        <dbReference type="SAM" id="MobiDB-lite"/>
    </source>
</evidence>
<dbReference type="EMBL" id="CP001804">
    <property type="protein sequence ID" value="ACY16641.1"/>
    <property type="molecule type" value="Genomic_DNA"/>
</dbReference>
<feature type="region of interest" description="Disordered" evidence="4">
    <location>
        <begin position="1356"/>
        <end position="1389"/>
    </location>
</feature>
<name>D0LKS1_HALO1</name>
<dbReference type="eggNOG" id="COG0457">
    <property type="taxonomic scope" value="Bacteria"/>
</dbReference>
<feature type="compositionally biased region" description="Pro residues" evidence="4">
    <location>
        <begin position="1494"/>
        <end position="1506"/>
    </location>
</feature>
<dbReference type="InterPro" id="IPR011990">
    <property type="entry name" value="TPR-like_helical_dom_sf"/>
</dbReference>
<dbReference type="Proteomes" id="UP000001880">
    <property type="component" value="Chromosome"/>
</dbReference>
<accession>D0LKS1</accession>
<dbReference type="eggNOG" id="COG3071">
    <property type="taxonomic scope" value="Bacteria"/>
</dbReference>
<dbReference type="PROSITE" id="PS50005">
    <property type="entry name" value="TPR"/>
    <property type="match status" value="3"/>
</dbReference>
<organism evidence="5 6">
    <name type="scientific">Haliangium ochraceum (strain DSM 14365 / JCM 11303 / SMP-2)</name>
    <dbReference type="NCBI Taxonomy" id="502025"/>
    <lineage>
        <taxon>Bacteria</taxon>
        <taxon>Pseudomonadati</taxon>
        <taxon>Myxococcota</taxon>
        <taxon>Polyangia</taxon>
        <taxon>Haliangiales</taxon>
        <taxon>Kofleriaceae</taxon>
        <taxon>Haliangium</taxon>
    </lineage>
</organism>
<dbReference type="OrthoDB" id="5244639at2"/>